<evidence type="ECO:0000313" key="3">
    <source>
        <dbReference type="Proteomes" id="UP000006757"/>
    </source>
</evidence>
<accession>K1W8F3</accession>
<dbReference type="AlphaFoldDB" id="K1W8F3"/>
<evidence type="ECO:0000256" key="1">
    <source>
        <dbReference type="SAM" id="SignalP"/>
    </source>
</evidence>
<feature type="chain" id="PRO_5003852766" evidence="1">
    <location>
        <begin position="21"/>
        <end position="210"/>
    </location>
</feature>
<comment type="caution">
    <text evidence="2">The sequence shown here is derived from an EMBL/GenBank/DDBJ whole genome shotgun (WGS) entry which is preliminary data.</text>
</comment>
<dbReference type="Proteomes" id="UP000006757">
    <property type="component" value="Unassembled WGS sequence"/>
</dbReference>
<keyword evidence="1" id="KW-0732">Signal</keyword>
<gene>
    <name evidence="2" type="ORF">A1Q2_00637</name>
</gene>
<dbReference type="InParanoid" id="K1W8F3"/>
<dbReference type="HOGENOM" id="CLU_1310881_0_0_1"/>
<reference evidence="2 3" key="1">
    <citation type="journal article" date="2012" name="Eukaryot. Cell">
        <title>Genome sequence of the Trichosporon asahii environmental strain CBS 8904.</title>
        <authorList>
            <person name="Yang R.Y."/>
            <person name="Li H.T."/>
            <person name="Zhu H."/>
            <person name="Zhou G.P."/>
            <person name="Wang M."/>
            <person name="Wang L."/>
        </authorList>
    </citation>
    <scope>NUCLEOTIDE SEQUENCE [LARGE SCALE GENOMIC DNA]</scope>
    <source>
        <strain evidence="2 3">CBS 8904</strain>
    </source>
</reference>
<evidence type="ECO:0000313" key="2">
    <source>
        <dbReference type="EMBL" id="EKD05093.1"/>
    </source>
</evidence>
<dbReference type="EMBL" id="AMBO01000146">
    <property type="protein sequence ID" value="EKD05093.1"/>
    <property type="molecule type" value="Genomic_DNA"/>
</dbReference>
<sequence length="210" mass="22397">MKISIAISAVIALLVGHSQAAPALMPNSAPVLADSAFEARDIDMVARDDADDDDFELDPETSALLDRLDSIPADVLDAGEDATASWLSSNLWVPHTERALSIFETDGTEGTLDLDARADKPFNAPKCLTAMGVALGMNAFPITKVVRIVKIFKKFGDMKKTISRFRAVRTVKGIRDVGGKELVELATIIAGVDAVATKCFPNSLLGQLLA</sequence>
<keyword evidence="3" id="KW-1185">Reference proteome</keyword>
<organism evidence="2 3">
    <name type="scientific">Trichosporon asahii var. asahii (strain CBS 8904)</name>
    <name type="common">Yeast</name>
    <dbReference type="NCBI Taxonomy" id="1220162"/>
    <lineage>
        <taxon>Eukaryota</taxon>
        <taxon>Fungi</taxon>
        <taxon>Dikarya</taxon>
        <taxon>Basidiomycota</taxon>
        <taxon>Agaricomycotina</taxon>
        <taxon>Tremellomycetes</taxon>
        <taxon>Trichosporonales</taxon>
        <taxon>Trichosporonaceae</taxon>
        <taxon>Trichosporon</taxon>
    </lineage>
</organism>
<protein>
    <submittedName>
        <fullName evidence="2">Uncharacterized protein</fullName>
    </submittedName>
</protein>
<proteinExistence type="predicted"/>
<name>K1W8F3_TRIAC</name>
<feature type="signal peptide" evidence="1">
    <location>
        <begin position="1"/>
        <end position="20"/>
    </location>
</feature>